<organism evidence="4 5">
    <name type="scientific">Dictyobacter aurantiacus</name>
    <dbReference type="NCBI Taxonomy" id="1936993"/>
    <lineage>
        <taxon>Bacteria</taxon>
        <taxon>Bacillati</taxon>
        <taxon>Chloroflexota</taxon>
        <taxon>Ktedonobacteria</taxon>
        <taxon>Ktedonobacterales</taxon>
        <taxon>Dictyobacteraceae</taxon>
        <taxon>Dictyobacter</taxon>
    </lineage>
</organism>
<dbReference type="CDD" id="cd05121">
    <property type="entry name" value="ABC1_ADCK3-like"/>
    <property type="match status" value="1"/>
</dbReference>
<accession>A0A401ZC05</accession>
<comment type="similarity">
    <text evidence="1">Belongs to the protein kinase superfamily. ADCK protein kinase family.</text>
</comment>
<dbReference type="EMBL" id="BIFQ01000001">
    <property type="protein sequence ID" value="GCE04343.1"/>
    <property type="molecule type" value="Genomic_DNA"/>
</dbReference>
<dbReference type="AlphaFoldDB" id="A0A401ZC05"/>
<sequence>MQRKVPRINRFSQLVRSFRVIRLLLWTLWVIYRERRRVVRARERGNYEVQPNIEVLIDVLVAFRQTAIKLGVLMIKLGQFMSTRADLLPERALAVLASLQDEVPPEPFEHVERAIEAEYNKPVKEIFSHIEPTCAAAASLGQVHKAVLAKTGETVAVKVQRPNIDQLVTMDLNSLRFVIWIIRRFVDTNFIDLQGFYREFRRTVYEEIDFVTEAANAKRFKEMFKDDQTVYIPNIYEEYITRRVLVIEWIDGIKLNDYAALDAAKINRLEVASRTVKAYFYQFFEAGFFHADPHPGNIFVKAGSSPDEPVVAFLDFGMVGSITKGMKRSLRDIFIAFITRDAHMMVAALTRLGFIGEGANPLVIEKAIAMILEQYHGVTLGQMREMEMDDIMQDIVNLLYGQPFRIPAQFAFTGRAVGTLVGVSTGLAPTFNFIEVATPYARSFMGLDANSARETMQEVLTQLLENGKVLLSLPRSVESLITRIDSGQMEVKLSNLPNIRGRRGRNANAAGVALAASGGGRIALFFMFLASMGGGIYLTNLHLDAPGWFCLGLAGLTALGTILKR</sequence>
<dbReference type="Pfam" id="PF03109">
    <property type="entry name" value="ABC1"/>
    <property type="match status" value="1"/>
</dbReference>
<dbReference type="Proteomes" id="UP000287224">
    <property type="component" value="Unassembled WGS sequence"/>
</dbReference>
<dbReference type="InterPro" id="IPR050154">
    <property type="entry name" value="UbiB_kinase"/>
</dbReference>
<dbReference type="OrthoDB" id="9795390at2"/>
<protein>
    <recommendedName>
        <fullName evidence="3">Protein kinase domain-containing protein</fullName>
    </recommendedName>
</protein>
<dbReference type="GO" id="GO:0005524">
    <property type="term" value="F:ATP binding"/>
    <property type="evidence" value="ECO:0007669"/>
    <property type="project" value="InterPro"/>
</dbReference>
<evidence type="ECO:0000313" key="5">
    <source>
        <dbReference type="Proteomes" id="UP000287224"/>
    </source>
</evidence>
<dbReference type="SUPFAM" id="SSF56112">
    <property type="entry name" value="Protein kinase-like (PK-like)"/>
    <property type="match status" value="1"/>
</dbReference>
<dbReference type="InterPro" id="IPR000719">
    <property type="entry name" value="Prot_kinase_dom"/>
</dbReference>
<evidence type="ECO:0000256" key="2">
    <source>
        <dbReference type="SAM" id="Phobius"/>
    </source>
</evidence>
<feature type="transmembrane region" description="Helical" evidence="2">
    <location>
        <begin position="545"/>
        <end position="563"/>
    </location>
</feature>
<evidence type="ECO:0000313" key="4">
    <source>
        <dbReference type="EMBL" id="GCE04343.1"/>
    </source>
</evidence>
<proteinExistence type="inferred from homology"/>
<comment type="caution">
    <text evidence="4">The sequence shown here is derived from an EMBL/GenBank/DDBJ whole genome shotgun (WGS) entry which is preliminary data.</text>
</comment>
<dbReference type="RefSeq" id="WP_160145728.1">
    <property type="nucleotide sequence ID" value="NZ_BIFQ01000001.1"/>
</dbReference>
<keyword evidence="2" id="KW-0472">Membrane</keyword>
<dbReference type="GO" id="GO:0004672">
    <property type="term" value="F:protein kinase activity"/>
    <property type="evidence" value="ECO:0007669"/>
    <property type="project" value="InterPro"/>
</dbReference>
<keyword evidence="2" id="KW-1133">Transmembrane helix</keyword>
<dbReference type="InterPro" id="IPR004147">
    <property type="entry name" value="ABC1_dom"/>
</dbReference>
<dbReference type="PROSITE" id="PS50011">
    <property type="entry name" value="PROTEIN_KINASE_DOM"/>
    <property type="match status" value="1"/>
</dbReference>
<dbReference type="PANTHER" id="PTHR10566">
    <property type="entry name" value="CHAPERONE-ACTIVITY OF BC1 COMPLEX CABC1 -RELATED"/>
    <property type="match status" value="1"/>
</dbReference>
<evidence type="ECO:0000259" key="3">
    <source>
        <dbReference type="PROSITE" id="PS50011"/>
    </source>
</evidence>
<feature type="domain" description="Protein kinase" evidence="3">
    <location>
        <begin position="129"/>
        <end position="565"/>
    </location>
</feature>
<keyword evidence="5" id="KW-1185">Reference proteome</keyword>
<evidence type="ECO:0000256" key="1">
    <source>
        <dbReference type="ARBA" id="ARBA00009670"/>
    </source>
</evidence>
<gene>
    <name evidence="4" type="ORF">KDAU_16720</name>
</gene>
<dbReference type="InterPro" id="IPR011009">
    <property type="entry name" value="Kinase-like_dom_sf"/>
</dbReference>
<dbReference type="PANTHER" id="PTHR10566:SF113">
    <property type="entry name" value="PROTEIN ACTIVITY OF BC1 COMPLEX KINASE 7, CHLOROPLASTIC"/>
    <property type="match status" value="1"/>
</dbReference>
<reference evidence="5" key="1">
    <citation type="submission" date="2018-12" db="EMBL/GenBank/DDBJ databases">
        <title>Tengunoibacter tsumagoiensis gen. nov., sp. nov., Dictyobacter kobayashii sp. nov., D. alpinus sp. nov., and D. joshuensis sp. nov. and description of Dictyobacteraceae fam. nov. within the order Ktedonobacterales isolated from Tengu-no-mugimeshi.</title>
        <authorList>
            <person name="Wang C.M."/>
            <person name="Zheng Y."/>
            <person name="Sakai Y."/>
            <person name="Toyoda A."/>
            <person name="Minakuchi Y."/>
            <person name="Abe K."/>
            <person name="Yokota A."/>
            <person name="Yabe S."/>
        </authorList>
    </citation>
    <scope>NUCLEOTIDE SEQUENCE [LARGE SCALE GENOMIC DNA]</scope>
    <source>
        <strain evidence="5">S-27</strain>
    </source>
</reference>
<name>A0A401ZC05_9CHLR</name>
<feature type="transmembrane region" description="Helical" evidence="2">
    <location>
        <begin position="509"/>
        <end position="533"/>
    </location>
</feature>
<keyword evidence="2" id="KW-0812">Transmembrane</keyword>